<comment type="caution">
    <text evidence="5">The sequence shown here is derived from an EMBL/GenBank/DDBJ whole genome shotgun (WGS) entry which is preliminary data.</text>
</comment>
<evidence type="ECO:0000256" key="4">
    <source>
        <dbReference type="ARBA" id="ARBA00023157"/>
    </source>
</evidence>
<dbReference type="PANTHER" id="PTHR15040">
    <property type="entry name" value="DERMATOPONTIN-RELATED"/>
    <property type="match status" value="1"/>
</dbReference>
<evidence type="ECO:0000313" key="6">
    <source>
        <dbReference type="Proteomes" id="UP001152795"/>
    </source>
</evidence>
<keyword evidence="4" id="KW-1015">Disulfide bond</keyword>
<accession>A0A7D9HZA0</accession>
<dbReference type="Proteomes" id="UP001152795">
    <property type="component" value="Unassembled WGS sequence"/>
</dbReference>
<proteinExistence type="inferred from homology"/>
<dbReference type="PANTHER" id="PTHR15040:SF1">
    <property type="entry name" value="DERMATOPONTIN-LIKE ISOFORM X1"/>
    <property type="match status" value="1"/>
</dbReference>
<dbReference type="GO" id="GO:0030199">
    <property type="term" value="P:collagen fibril organization"/>
    <property type="evidence" value="ECO:0007669"/>
    <property type="project" value="TreeGrafter"/>
</dbReference>
<keyword evidence="6" id="KW-1185">Reference proteome</keyword>
<dbReference type="GO" id="GO:0005615">
    <property type="term" value="C:extracellular space"/>
    <property type="evidence" value="ECO:0007669"/>
    <property type="project" value="TreeGrafter"/>
</dbReference>
<evidence type="ECO:0000313" key="5">
    <source>
        <dbReference type="EMBL" id="CAB3994445.1"/>
    </source>
</evidence>
<name>A0A7D9HZA0_PARCT</name>
<comment type="subcellular location">
    <subcellularLocation>
        <location evidence="1">Secreted</location>
    </subcellularLocation>
</comment>
<dbReference type="AlphaFoldDB" id="A0A7D9HZA0"/>
<dbReference type="EMBL" id="CACRXK020002466">
    <property type="protein sequence ID" value="CAB3994445.1"/>
    <property type="molecule type" value="Genomic_DNA"/>
</dbReference>
<dbReference type="OrthoDB" id="5986418at2759"/>
<dbReference type="InterPro" id="IPR026645">
    <property type="entry name" value="Dermatopontin"/>
</dbReference>
<evidence type="ECO:0000256" key="1">
    <source>
        <dbReference type="ARBA" id="ARBA00004613"/>
    </source>
</evidence>
<evidence type="ECO:0000256" key="3">
    <source>
        <dbReference type="ARBA" id="ARBA00022525"/>
    </source>
</evidence>
<dbReference type="GO" id="GO:0031012">
    <property type="term" value="C:extracellular matrix"/>
    <property type="evidence" value="ECO:0007669"/>
    <property type="project" value="TreeGrafter"/>
</dbReference>
<keyword evidence="3" id="KW-0964">Secreted</keyword>
<organism evidence="5 6">
    <name type="scientific">Paramuricea clavata</name>
    <name type="common">Red gorgonian</name>
    <name type="synonym">Violescent sea-whip</name>
    <dbReference type="NCBI Taxonomy" id="317549"/>
    <lineage>
        <taxon>Eukaryota</taxon>
        <taxon>Metazoa</taxon>
        <taxon>Cnidaria</taxon>
        <taxon>Anthozoa</taxon>
        <taxon>Octocorallia</taxon>
        <taxon>Malacalcyonacea</taxon>
        <taxon>Plexauridae</taxon>
        <taxon>Paramuricea</taxon>
    </lineage>
</organism>
<protein>
    <submittedName>
        <fullName evidence="5">Uncharacterized protein</fullName>
    </submittedName>
</protein>
<sequence>MIQVVFAVSFLLVNAIGINAGTNFEVTWKKNCGYNQYVWHVSSVHSNPHQDRSWTFLCKYSSRVTTTCSWTGWVNLFTRELLYQCPNGVIAGVYSYHSNKYEDRRFSFKCCSTKYGYGYACYWTGYVNYSDGYLNYGVPTGYFLTGVKGDYDQKKKDRRWRFQYCKRA</sequence>
<gene>
    <name evidence="5" type="ORF">PACLA_8A025515</name>
</gene>
<evidence type="ECO:0000256" key="2">
    <source>
        <dbReference type="ARBA" id="ARBA00008712"/>
    </source>
</evidence>
<reference evidence="5" key="1">
    <citation type="submission" date="2020-04" db="EMBL/GenBank/DDBJ databases">
        <authorList>
            <person name="Alioto T."/>
            <person name="Alioto T."/>
            <person name="Gomez Garrido J."/>
        </authorList>
    </citation>
    <scope>NUCLEOTIDE SEQUENCE</scope>
    <source>
        <strain evidence="5">A484AB</strain>
    </source>
</reference>
<comment type="similarity">
    <text evidence="2">Belongs to the dermatopontin family.</text>
</comment>
<dbReference type="Pfam" id="PF14704">
    <property type="entry name" value="DERM"/>
    <property type="match status" value="1"/>
</dbReference>